<reference evidence="1 2" key="1">
    <citation type="submission" date="2018-04" db="EMBL/GenBank/DDBJ databases">
        <title>Flavobacterium sp. nov., isolated from glacier ice.</title>
        <authorList>
            <person name="Liu Q."/>
            <person name="Xin Y.-H."/>
        </authorList>
    </citation>
    <scope>NUCLEOTIDE SEQUENCE [LARGE SCALE GENOMIC DNA]</scope>
    <source>
        <strain evidence="1 2">RB1R5</strain>
    </source>
</reference>
<evidence type="ECO:0000313" key="1">
    <source>
        <dbReference type="EMBL" id="PWA06596.1"/>
    </source>
</evidence>
<dbReference type="RefSeq" id="WP_116724071.1">
    <property type="nucleotide sequence ID" value="NZ_QCZI01000003.1"/>
</dbReference>
<gene>
    <name evidence="1" type="ORF">DB895_04060</name>
</gene>
<dbReference type="PROSITE" id="PS51257">
    <property type="entry name" value="PROKAR_LIPOPROTEIN"/>
    <property type="match status" value="1"/>
</dbReference>
<dbReference type="OrthoDB" id="605297at2"/>
<evidence type="ECO:0000313" key="2">
    <source>
        <dbReference type="Proteomes" id="UP000245449"/>
    </source>
</evidence>
<proteinExistence type="predicted"/>
<name>A0A2U1JN54_9FLAO</name>
<keyword evidence="2" id="KW-1185">Reference proteome</keyword>
<protein>
    <submittedName>
        <fullName evidence="1">Uncharacterized protein</fullName>
    </submittedName>
</protein>
<dbReference type="AlphaFoldDB" id="A0A2U1JN54"/>
<dbReference type="Proteomes" id="UP000245449">
    <property type="component" value="Unassembled WGS sequence"/>
</dbReference>
<sequence>MKKTFLHKLLIGFSAIAIFVYGAIYACAGGDDWGIEFDTNFTPETFVDKSYTPLFLSTDLFFYGIGFDDIHNSRFNDEIVQDWSDFLKGKMDDKTVKFFLIDSRAVDVAKLQSFYISQKNNPISDKWSKKIDLNDRKISSFITFLALSKQIETASVGDANNWSYEPVAQKKFNDIKLIKAIEKRYNTVSDAFLKNRYWFQTVKAYFYSGDKQSTISFFQKTENTVLKNTLYYRALAYIAGINFKNKNYALSNYQYSQVFDKCPAMRVVAAYCFRPQENLDWNQSLAMAKSNEEKAALWAIQGYYGDEQKAIEKIYELQPKSEHLDYLLTRLVNNQEKKLNEYNPDQKTIDKFKKSNDSLSIINNALVNRIALAENTSKPHLWDIAAGYLETLGGNYLQADKYFDKAEAKMPKTPLAINQLRLLQFVNNLSKIKNINSENQKTILQDLQWLYEELPKQELSNFRYQNASNWSKIYLSNLYKSQNNNVMAELFVRNSNFYDNENDLHAMKTFLAKENKTVLEKIAQKIYNVTLFDINEYQSVAAAFQNKIPDAIAYMQQTDRLQLEKFQGNPFNGNVKDCHDCDFVAYQKRKYSQIEFLTTVKEMQDKVTKNKDVYTNCILLANAFYNITYFGNARIFYEGNIIGAGSSPYGFKNKTREMITNCSIPKMYYEKAFEAAITDEQKAKCQFMLAKCGRNEYYNQQYDPKKDSWENETAVENSKVNFLAWNGFKNLKNNYSKTKFYQEVIAECGYFKTYVSKAKK</sequence>
<comment type="caution">
    <text evidence="1">The sequence shown here is derived from an EMBL/GenBank/DDBJ whole genome shotgun (WGS) entry which is preliminary data.</text>
</comment>
<dbReference type="EMBL" id="QCZI01000003">
    <property type="protein sequence ID" value="PWA06596.1"/>
    <property type="molecule type" value="Genomic_DNA"/>
</dbReference>
<organism evidence="1 2">
    <name type="scientific">Flavobacterium psychrotolerans</name>
    <dbReference type="NCBI Taxonomy" id="2169410"/>
    <lineage>
        <taxon>Bacteria</taxon>
        <taxon>Pseudomonadati</taxon>
        <taxon>Bacteroidota</taxon>
        <taxon>Flavobacteriia</taxon>
        <taxon>Flavobacteriales</taxon>
        <taxon>Flavobacteriaceae</taxon>
        <taxon>Flavobacterium</taxon>
    </lineage>
</organism>
<accession>A0A2U1JN54</accession>